<reference evidence="2" key="1">
    <citation type="submission" date="2022-08" db="EMBL/GenBank/DDBJ databases">
        <authorList>
            <consortium name="DOE Joint Genome Institute"/>
            <person name="Min B."/>
            <person name="Riley R."/>
            <person name="Sierra-Patev S."/>
            <person name="Naranjo-Ortiz M."/>
            <person name="Looney B."/>
            <person name="Konkel Z."/>
            <person name="Slot J.C."/>
            <person name="Sakamoto Y."/>
            <person name="Steenwyk J.L."/>
            <person name="Rokas A."/>
            <person name="Carro J."/>
            <person name="Camarero S."/>
            <person name="Ferreira P."/>
            <person name="Molpeceres G."/>
            <person name="Ruiz-Duenas F.J."/>
            <person name="Serrano A."/>
            <person name="Henrissat B."/>
            <person name="Drula E."/>
            <person name="Hughes K.W."/>
            <person name="Mata J.L."/>
            <person name="Ishikawa N.K."/>
            <person name="Vargas-Isla R."/>
            <person name="Ushijima S."/>
            <person name="Smith C.A."/>
            <person name="Ahrendt S."/>
            <person name="Andreopoulos W."/>
            <person name="He G."/>
            <person name="Labutti K."/>
            <person name="Lipzen A."/>
            <person name="Ng V."/>
            <person name="Sandor L."/>
            <person name="Barry K."/>
            <person name="Martinez A.T."/>
            <person name="Xiao Y."/>
            <person name="Gibbons J.G."/>
            <person name="Terashima K."/>
            <person name="Hibbett D.S."/>
            <person name="Grigoriev I.V."/>
        </authorList>
    </citation>
    <scope>NUCLEOTIDE SEQUENCE</scope>
    <source>
        <strain evidence="2">TFB10827</strain>
    </source>
</reference>
<dbReference type="InterPro" id="IPR053161">
    <property type="entry name" value="Ulvan_degrading_GH"/>
</dbReference>
<protein>
    <recommendedName>
        <fullName evidence="4">Secreted protein</fullName>
    </recommendedName>
</protein>
<organism evidence="2 3">
    <name type="scientific">Lentinula boryana</name>
    <dbReference type="NCBI Taxonomy" id="40481"/>
    <lineage>
        <taxon>Eukaryota</taxon>
        <taxon>Fungi</taxon>
        <taxon>Dikarya</taxon>
        <taxon>Basidiomycota</taxon>
        <taxon>Agaricomycotina</taxon>
        <taxon>Agaricomycetes</taxon>
        <taxon>Agaricomycetidae</taxon>
        <taxon>Agaricales</taxon>
        <taxon>Marasmiineae</taxon>
        <taxon>Omphalotaceae</taxon>
        <taxon>Lentinula</taxon>
    </lineage>
</organism>
<evidence type="ECO:0000313" key="3">
    <source>
        <dbReference type="Proteomes" id="UP001163828"/>
    </source>
</evidence>
<feature type="chain" id="PRO_5045870567" description="Secreted protein" evidence="1">
    <location>
        <begin position="18"/>
        <end position="1036"/>
    </location>
</feature>
<name>A0ABQ8QL39_9AGAR</name>
<dbReference type="Proteomes" id="UP001163828">
    <property type="component" value="Unassembled WGS sequence"/>
</dbReference>
<evidence type="ECO:0000256" key="1">
    <source>
        <dbReference type="SAM" id="SignalP"/>
    </source>
</evidence>
<proteinExistence type="predicted"/>
<comment type="caution">
    <text evidence="2">The sequence shown here is derived from an EMBL/GenBank/DDBJ whole genome shotgun (WGS) entry which is preliminary data.</text>
</comment>
<feature type="signal peptide" evidence="1">
    <location>
        <begin position="1"/>
        <end position="17"/>
    </location>
</feature>
<gene>
    <name evidence="2" type="ORF">F5050DRAFT_1565812</name>
</gene>
<evidence type="ECO:0008006" key="4">
    <source>
        <dbReference type="Google" id="ProtNLM"/>
    </source>
</evidence>
<dbReference type="InterPro" id="IPR008979">
    <property type="entry name" value="Galactose-bd-like_sf"/>
</dbReference>
<sequence>MVQTFKTLLFLAGTASASTIINRGTFASPKTGVKWRYWIEDASVDLNTLRFDISEIARVGSAGFELLRYRIIIIHQNSSIQQVSYYSYQSYGSVQSSTGLILLDPTDFAFGSDRFVNVTASVVQAAISNNLTVDFSLGPDQGAGVPVLPDEVDMEGMNTELVFGPHFLASGETFDGPIPQPEIFPFLRFDGTVASANISHMQLVGVIGAQVVDGANISSDRVSLNFNTVQDLTSQVQTSENSTTVSWSPPSNGTNVVLSYFSRRNGYPEARPGFNGPKPDEPGSWGSWVVDHFSPKGVNISTTFIQNNILSNQNIGEMLALPGVGQYMWEDSMEYQAQLFWTDAFTERFLERHGYEVNITLPVLHTLPNAQTKPNQTFDYGTTFNWGKFTEDYQDTLTSLYIDYMGNFSEWARSIGMSFSNQPAYNFRLDTAASAAIPDTPEIESLGVPTIDGAHQLSGGVHLGNRTIFSSETGARVEEANAIRMVELLQDANTQYAGGVNVALLHGFPYSGNYPNTTWPGITTFGYDFADMHGPRMPAWDHYKEYLDYLARTQYALQAGVAKVDLGIYRKGYNIDFTSPPYAGSSLLISSGYTYEYVSPENLKLPGVTVSNSRLASSGPAYKAFILGRQQNITVDAAQRLVDYAQNGLPIILVAEVPTDIPGFEMGNSSMEQVQSLMSQLTAEPTVVLVDDESDVPSTLVSLGVLPAVAAEPPLSTLFSVVREVDDDVSGTNTAYFFLFNEGTSAINFTLTLNPGFNGSPFALNPWNGNVAPVVLYSNSTSGNISIPAVSLAPSQTALFAVTSGNALEGVSVPDIRIISADAGVMAVAVNTSTLQLELRSLSEGSKQFISEAGETMTANFSLEGETSRVLSDWKLNVTAWTPPQNLSDHRSVLVPQPPMNLTQGLVPWNQIEGLANISGVGTYVTSFEWNHADDDVVGLLLDFGEIFHTVKAWLNGQQITTADPTHPVVDISQLLINGTNTIRADAASTLLNAVPQIESLGELRLSTDPNPPQNQQYGLIANVTLVPYARVTVSL</sequence>
<dbReference type="SUPFAM" id="SSF49785">
    <property type="entry name" value="Galactose-binding domain-like"/>
    <property type="match status" value="1"/>
</dbReference>
<dbReference type="Gene3D" id="2.60.120.260">
    <property type="entry name" value="Galactose-binding domain-like"/>
    <property type="match status" value="1"/>
</dbReference>
<dbReference type="EMBL" id="MU790545">
    <property type="protein sequence ID" value="KAJ3999115.1"/>
    <property type="molecule type" value="Genomic_DNA"/>
</dbReference>
<keyword evidence="3" id="KW-1185">Reference proteome</keyword>
<dbReference type="PANTHER" id="PTHR36848">
    <property type="entry name" value="DNA-BINDING PROTEIN (PUTATIVE SECRETED PROTEIN)-RELATED"/>
    <property type="match status" value="1"/>
</dbReference>
<keyword evidence="1" id="KW-0732">Signal</keyword>
<dbReference type="PANTHER" id="PTHR36848:SF2">
    <property type="entry name" value="SECRETED PROTEIN"/>
    <property type="match status" value="1"/>
</dbReference>
<accession>A0ABQ8QL39</accession>
<evidence type="ECO:0000313" key="2">
    <source>
        <dbReference type="EMBL" id="KAJ3999115.1"/>
    </source>
</evidence>
<dbReference type="Pfam" id="PF17132">
    <property type="entry name" value="Glyco_hydro_106"/>
    <property type="match status" value="1"/>
</dbReference>